<dbReference type="InterPro" id="IPR016032">
    <property type="entry name" value="Sig_transdc_resp-reg_C-effctor"/>
</dbReference>
<evidence type="ECO:0000259" key="6">
    <source>
        <dbReference type="PROSITE" id="PS50043"/>
    </source>
</evidence>
<dbReference type="GO" id="GO:0003677">
    <property type="term" value="F:DNA binding"/>
    <property type="evidence" value="ECO:0007669"/>
    <property type="project" value="UniProtKB-KW"/>
</dbReference>
<evidence type="ECO:0000259" key="7">
    <source>
        <dbReference type="PROSITE" id="PS50110"/>
    </source>
</evidence>
<accession>A0A8H9L4Y0</accession>
<dbReference type="CDD" id="cd06170">
    <property type="entry name" value="LuxR_C_like"/>
    <property type="match status" value="1"/>
</dbReference>
<keyword evidence="9" id="KW-1185">Reference proteome</keyword>
<feature type="modified residue" description="4-aspartylphosphate" evidence="5">
    <location>
        <position position="62"/>
    </location>
</feature>
<evidence type="ECO:0000256" key="3">
    <source>
        <dbReference type="ARBA" id="ARBA00023125"/>
    </source>
</evidence>
<dbReference type="PROSITE" id="PS00622">
    <property type="entry name" value="HTH_LUXR_1"/>
    <property type="match status" value="1"/>
</dbReference>
<name>A0A8H9L4Y0_9MICO</name>
<dbReference type="Pfam" id="PF00196">
    <property type="entry name" value="GerE"/>
    <property type="match status" value="1"/>
</dbReference>
<keyword evidence="2" id="KW-0805">Transcription regulation</keyword>
<dbReference type="EMBL" id="BMPT01000016">
    <property type="protein sequence ID" value="GGM36196.1"/>
    <property type="molecule type" value="Genomic_DNA"/>
</dbReference>
<dbReference type="CDD" id="cd17535">
    <property type="entry name" value="REC_NarL-like"/>
    <property type="match status" value="1"/>
</dbReference>
<reference evidence="8" key="2">
    <citation type="submission" date="2020-09" db="EMBL/GenBank/DDBJ databases">
        <authorList>
            <person name="Sun Q."/>
            <person name="Ohkuma M."/>
        </authorList>
    </citation>
    <scope>NUCLEOTIDE SEQUENCE</scope>
    <source>
        <strain evidence="8">JCM 3051</strain>
    </source>
</reference>
<keyword evidence="1 5" id="KW-0597">Phosphoprotein</keyword>
<dbReference type="InterPro" id="IPR039420">
    <property type="entry name" value="WalR-like"/>
</dbReference>
<protein>
    <submittedName>
        <fullName evidence="8">DNA-binding response regulator</fullName>
    </submittedName>
</protein>
<dbReference type="InterPro" id="IPR058245">
    <property type="entry name" value="NreC/VraR/RcsB-like_REC"/>
</dbReference>
<evidence type="ECO:0000313" key="9">
    <source>
        <dbReference type="Proteomes" id="UP000655589"/>
    </source>
</evidence>
<dbReference type="InterPro" id="IPR001789">
    <property type="entry name" value="Sig_transdc_resp-reg_receiver"/>
</dbReference>
<dbReference type="Pfam" id="PF00072">
    <property type="entry name" value="Response_reg"/>
    <property type="match status" value="1"/>
</dbReference>
<dbReference type="RefSeq" id="WP_229785623.1">
    <property type="nucleotide sequence ID" value="NZ_BMPT01000016.1"/>
</dbReference>
<evidence type="ECO:0000256" key="2">
    <source>
        <dbReference type="ARBA" id="ARBA00023015"/>
    </source>
</evidence>
<gene>
    <name evidence="8" type="ORF">GCM10010102_34420</name>
</gene>
<reference evidence="8" key="1">
    <citation type="journal article" date="2014" name="Int. J. Syst. Evol. Microbiol.">
        <title>Complete genome sequence of Corynebacterium casei LMG S-19264T (=DSM 44701T), isolated from a smear-ripened cheese.</title>
        <authorList>
            <consortium name="US DOE Joint Genome Institute (JGI-PGF)"/>
            <person name="Walter F."/>
            <person name="Albersmeier A."/>
            <person name="Kalinowski J."/>
            <person name="Ruckert C."/>
        </authorList>
    </citation>
    <scope>NUCLEOTIDE SEQUENCE</scope>
    <source>
        <strain evidence="8">JCM 3051</strain>
    </source>
</reference>
<feature type="domain" description="Response regulatory" evidence="7">
    <location>
        <begin position="11"/>
        <end position="128"/>
    </location>
</feature>
<dbReference type="InterPro" id="IPR011006">
    <property type="entry name" value="CheY-like_superfamily"/>
</dbReference>
<dbReference type="PANTHER" id="PTHR43214:SF24">
    <property type="entry name" value="TRANSCRIPTIONAL REGULATORY PROTEIN NARL-RELATED"/>
    <property type="match status" value="1"/>
</dbReference>
<proteinExistence type="predicted"/>
<dbReference type="GO" id="GO:0000160">
    <property type="term" value="P:phosphorelay signal transduction system"/>
    <property type="evidence" value="ECO:0007669"/>
    <property type="project" value="InterPro"/>
</dbReference>
<dbReference type="SUPFAM" id="SSF46894">
    <property type="entry name" value="C-terminal effector domain of the bipartite response regulators"/>
    <property type="match status" value="1"/>
</dbReference>
<organism evidence="8 9">
    <name type="scientific">Promicromonospora citrea</name>
    <dbReference type="NCBI Taxonomy" id="43677"/>
    <lineage>
        <taxon>Bacteria</taxon>
        <taxon>Bacillati</taxon>
        <taxon>Actinomycetota</taxon>
        <taxon>Actinomycetes</taxon>
        <taxon>Micrococcales</taxon>
        <taxon>Promicromonosporaceae</taxon>
        <taxon>Promicromonospora</taxon>
    </lineage>
</organism>
<dbReference type="PROSITE" id="PS50043">
    <property type="entry name" value="HTH_LUXR_2"/>
    <property type="match status" value="1"/>
</dbReference>
<dbReference type="GO" id="GO:0006355">
    <property type="term" value="P:regulation of DNA-templated transcription"/>
    <property type="evidence" value="ECO:0007669"/>
    <property type="project" value="InterPro"/>
</dbReference>
<keyword evidence="4" id="KW-0804">Transcription</keyword>
<dbReference type="AlphaFoldDB" id="A0A8H9L4Y0"/>
<dbReference type="SMART" id="SM00421">
    <property type="entry name" value="HTH_LUXR"/>
    <property type="match status" value="1"/>
</dbReference>
<evidence type="ECO:0000313" key="8">
    <source>
        <dbReference type="EMBL" id="GGM36196.1"/>
    </source>
</evidence>
<dbReference type="PROSITE" id="PS50110">
    <property type="entry name" value="RESPONSE_REGULATORY"/>
    <property type="match status" value="1"/>
</dbReference>
<evidence type="ECO:0000256" key="5">
    <source>
        <dbReference type="PROSITE-ProRule" id="PRU00169"/>
    </source>
</evidence>
<dbReference type="PRINTS" id="PR00038">
    <property type="entry name" value="HTHLUXR"/>
</dbReference>
<dbReference type="SMART" id="SM00448">
    <property type="entry name" value="REC"/>
    <property type="match status" value="1"/>
</dbReference>
<evidence type="ECO:0000256" key="4">
    <source>
        <dbReference type="ARBA" id="ARBA00023163"/>
    </source>
</evidence>
<evidence type="ECO:0000256" key="1">
    <source>
        <dbReference type="ARBA" id="ARBA00022553"/>
    </source>
</evidence>
<keyword evidence="3 8" id="KW-0238">DNA-binding</keyword>
<comment type="caution">
    <text evidence="8">The sequence shown here is derived from an EMBL/GenBank/DDBJ whole genome shotgun (WGS) entry which is preliminary data.</text>
</comment>
<dbReference type="InterPro" id="IPR000792">
    <property type="entry name" value="Tscrpt_reg_LuxR_C"/>
</dbReference>
<dbReference type="SUPFAM" id="SSF52172">
    <property type="entry name" value="CheY-like"/>
    <property type="match status" value="1"/>
</dbReference>
<feature type="domain" description="HTH luxR-type" evidence="6">
    <location>
        <begin position="156"/>
        <end position="221"/>
    </location>
</feature>
<dbReference type="Gene3D" id="3.40.50.2300">
    <property type="match status" value="1"/>
</dbReference>
<dbReference type="Proteomes" id="UP000655589">
    <property type="component" value="Unassembled WGS sequence"/>
</dbReference>
<sequence length="228" mass="24066">MNADEVPGQVSILLVDDDPMVRRGLRLVLGGDPGLVVIGEAADGAEGLAQIERLQPDVVLLDIRMPVLDGLAVLRRLRSRTTPGPRVVVLTTYHTGDDVLTALADGAAGFLLKDAEPPEMIAAVKAVHRGDPVLSPAITTTVIAAAARRPRTDPDAARAAAELTGREREAAVLMARGLSNAEIGNRMHLSVATVKANLTRVFGKLRVDNRVSAAMVVRDAGLLDETGR</sequence>
<dbReference type="PANTHER" id="PTHR43214">
    <property type="entry name" value="TWO-COMPONENT RESPONSE REGULATOR"/>
    <property type="match status" value="1"/>
</dbReference>